<keyword evidence="8" id="KW-1185">Reference proteome</keyword>
<dbReference type="GO" id="GO:0043780">
    <property type="term" value="F:cobalt-precorrin-5B C1-methyltransferase activity"/>
    <property type="evidence" value="ECO:0007669"/>
    <property type="project" value="RHEA"/>
</dbReference>
<keyword evidence="2 5" id="KW-0489">Methyltransferase</keyword>
<evidence type="ECO:0000256" key="4">
    <source>
        <dbReference type="ARBA" id="ARBA00022691"/>
    </source>
</evidence>
<reference evidence="7 8" key="1">
    <citation type="submission" date="2016-10" db="EMBL/GenBank/DDBJ databases">
        <authorList>
            <person name="de Groot N.N."/>
        </authorList>
    </citation>
    <scope>NUCLEOTIDE SEQUENCE [LARGE SCALE GENOMIC DNA]</scope>
    <source>
        <strain evidence="7 8">SLAS-1</strain>
    </source>
</reference>
<protein>
    <recommendedName>
        <fullName evidence="5">Cobalt-precorrin-5B C(1)-methyltransferase</fullName>
        <ecNumber evidence="5">2.1.1.195</ecNumber>
    </recommendedName>
    <alternativeName>
        <fullName evidence="5">Cobalt-precorrin-6A synthase</fullName>
    </alternativeName>
</protein>
<dbReference type="STRING" id="321763.SAMN04488692_11529"/>
<keyword evidence="3 5" id="KW-0808">Transferase</keyword>
<sequence length="382" mass="40840">MDRERKTNLAEENRDRDLKKGFTTGSAAAAAARAAALMIRDQQRYDRVEIDTPAGIRLELELADADFSAETARASIIKDAGDDPDITDGLEIAVRLELCSDNEITAIEAGSGVGTVTEPGLPVDPGEPAINPVPRQMITEQVENILGQTGCRVIVSAPGGEELTRQTFNPRLGIEGGISILGTSGLVEPMSDKAYRESLALELSQAAARGRKKVVLVFGNYSRDKALDLGFAEDIIIRMSNFVGFMLEKSCEEDLEEILLIGQLGKLVKVAAGVFNTHSSTADARLETLAAYSASLGLGSQNVREILSCGTSEEAAEIIEREDLQEVYPLLAEKIVERAGQRCGCDLKIGAVIFSMRTGLLGSAGGISLLDNLEGARELADE</sequence>
<comment type="similarity">
    <text evidence="5">Belongs to the CbiD family.</text>
</comment>
<gene>
    <name evidence="5" type="primary">cbiD</name>
    <name evidence="7" type="ORF">SAMN04488692_11529</name>
</gene>
<proteinExistence type="inferred from homology"/>
<organism evidence="7 8">
    <name type="scientific">Halarsenatibacter silvermanii</name>
    <dbReference type="NCBI Taxonomy" id="321763"/>
    <lineage>
        <taxon>Bacteria</taxon>
        <taxon>Bacillati</taxon>
        <taxon>Bacillota</taxon>
        <taxon>Clostridia</taxon>
        <taxon>Halanaerobiales</taxon>
        <taxon>Halarsenatibacteraceae</taxon>
        <taxon>Halarsenatibacter</taxon>
    </lineage>
</organism>
<dbReference type="OrthoDB" id="6439987at2"/>
<dbReference type="Gene3D" id="3.30.2110.10">
    <property type="entry name" value="CbiD-like"/>
    <property type="match status" value="1"/>
</dbReference>
<name>A0A1G9Q2S1_9FIRM</name>
<dbReference type="AlphaFoldDB" id="A0A1G9Q2S1"/>
<accession>A0A1G9Q2S1</accession>
<evidence type="ECO:0000313" key="8">
    <source>
        <dbReference type="Proteomes" id="UP000199476"/>
    </source>
</evidence>
<keyword evidence="4 5" id="KW-0949">S-adenosyl-L-methionine</keyword>
<feature type="region of interest" description="Disordered" evidence="6">
    <location>
        <begin position="1"/>
        <end position="20"/>
    </location>
</feature>
<dbReference type="PIRSF" id="PIRSF026782">
    <property type="entry name" value="CbiD"/>
    <property type="match status" value="1"/>
</dbReference>
<dbReference type="UniPathway" id="UPA00148">
    <property type="reaction ID" value="UER00227"/>
</dbReference>
<keyword evidence="1 5" id="KW-0169">Cobalamin biosynthesis</keyword>
<comment type="catalytic activity">
    <reaction evidence="5">
        <text>Co-precorrin-5B + S-adenosyl-L-methionine = Co-precorrin-6A + S-adenosyl-L-homocysteine</text>
        <dbReference type="Rhea" id="RHEA:26285"/>
        <dbReference type="ChEBI" id="CHEBI:57856"/>
        <dbReference type="ChEBI" id="CHEBI:59789"/>
        <dbReference type="ChEBI" id="CHEBI:60063"/>
        <dbReference type="ChEBI" id="CHEBI:60064"/>
        <dbReference type="EC" id="2.1.1.195"/>
    </reaction>
</comment>
<dbReference type="GO" id="GO:0032259">
    <property type="term" value="P:methylation"/>
    <property type="evidence" value="ECO:0007669"/>
    <property type="project" value="UniProtKB-KW"/>
</dbReference>
<dbReference type="HAMAP" id="MF_00787">
    <property type="entry name" value="CbiD"/>
    <property type="match status" value="1"/>
</dbReference>
<evidence type="ECO:0000256" key="6">
    <source>
        <dbReference type="SAM" id="MobiDB-lite"/>
    </source>
</evidence>
<comment type="function">
    <text evidence="5">Catalyzes the methylation of C-1 in cobalt-precorrin-5B to form cobalt-precorrin-6A.</text>
</comment>
<dbReference type="GO" id="GO:0019251">
    <property type="term" value="P:anaerobic cobalamin biosynthetic process"/>
    <property type="evidence" value="ECO:0007669"/>
    <property type="project" value="UniProtKB-UniRule"/>
</dbReference>
<evidence type="ECO:0000313" key="7">
    <source>
        <dbReference type="EMBL" id="SDM05338.1"/>
    </source>
</evidence>
<dbReference type="Pfam" id="PF01888">
    <property type="entry name" value="CbiD"/>
    <property type="match status" value="1"/>
</dbReference>
<dbReference type="PANTHER" id="PTHR35863">
    <property type="entry name" value="COBALT-PRECORRIN-5B C(1)-METHYLTRANSFERASE"/>
    <property type="match status" value="1"/>
</dbReference>
<dbReference type="RefSeq" id="WP_089760742.1">
    <property type="nucleotide sequence ID" value="NZ_FNGO01000015.1"/>
</dbReference>
<dbReference type="EMBL" id="FNGO01000015">
    <property type="protein sequence ID" value="SDM05338.1"/>
    <property type="molecule type" value="Genomic_DNA"/>
</dbReference>
<dbReference type="Proteomes" id="UP000199476">
    <property type="component" value="Unassembled WGS sequence"/>
</dbReference>
<evidence type="ECO:0000256" key="2">
    <source>
        <dbReference type="ARBA" id="ARBA00022603"/>
    </source>
</evidence>
<evidence type="ECO:0000256" key="5">
    <source>
        <dbReference type="HAMAP-Rule" id="MF_00787"/>
    </source>
</evidence>
<dbReference type="SUPFAM" id="SSF111342">
    <property type="entry name" value="CbiD-like"/>
    <property type="match status" value="1"/>
</dbReference>
<evidence type="ECO:0000256" key="1">
    <source>
        <dbReference type="ARBA" id="ARBA00022573"/>
    </source>
</evidence>
<dbReference type="InterPro" id="IPR002748">
    <property type="entry name" value="CbiD"/>
</dbReference>
<dbReference type="NCBIfam" id="TIGR00312">
    <property type="entry name" value="cbiD"/>
    <property type="match status" value="1"/>
</dbReference>
<dbReference type="PANTHER" id="PTHR35863:SF1">
    <property type="entry name" value="COBALT-PRECORRIN-5B C(1)-METHYLTRANSFERASE"/>
    <property type="match status" value="1"/>
</dbReference>
<dbReference type="InterPro" id="IPR036074">
    <property type="entry name" value="CbiD_sf"/>
</dbReference>
<dbReference type="EC" id="2.1.1.195" evidence="5"/>
<comment type="pathway">
    <text evidence="5">Cofactor biosynthesis; adenosylcobalamin biosynthesis; cob(II)yrinate a,c-diamide from sirohydrochlorin (anaerobic route): step 6/10.</text>
</comment>
<evidence type="ECO:0000256" key="3">
    <source>
        <dbReference type="ARBA" id="ARBA00022679"/>
    </source>
</evidence>